<reference evidence="4" key="1">
    <citation type="submission" date="2022-11" db="UniProtKB">
        <authorList>
            <consortium name="WormBaseParasite"/>
        </authorList>
    </citation>
    <scope>IDENTIFICATION</scope>
</reference>
<dbReference type="InterPro" id="IPR012677">
    <property type="entry name" value="Nucleotide-bd_a/b_plait_sf"/>
</dbReference>
<feature type="domain" description="RRM" evidence="2">
    <location>
        <begin position="57"/>
        <end position="152"/>
    </location>
</feature>
<dbReference type="Pfam" id="PF00076">
    <property type="entry name" value="RRM_1"/>
    <property type="match status" value="2"/>
</dbReference>
<dbReference type="Proteomes" id="UP000887574">
    <property type="component" value="Unplaced"/>
</dbReference>
<dbReference type="SMART" id="SM00360">
    <property type="entry name" value="RRM"/>
    <property type="match status" value="2"/>
</dbReference>
<keyword evidence="3" id="KW-1185">Reference proteome</keyword>
<dbReference type="PANTHER" id="PTHR15241">
    <property type="entry name" value="TRANSFORMER-2-RELATED"/>
    <property type="match status" value="1"/>
</dbReference>
<keyword evidence="1" id="KW-0694">RNA-binding</keyword>
<protein>
    <submittedName>
        <fullName evidence="4">RRM domain-containing protein</fullName>
    </submittedName>
</protein>
<accession>A0A915ER90</accession>
<dbReference type="PROSITE" id="PS50102">
    <property type="entry name" value="RRM"/>
    <property type="match status" value="2"/>
</dbReference>
<dbReference type="PANTHER" id="PTHR15241:SF304">
    <property type="entry name" value="RRM DOMAIN-CONTAINING PROTEIN"/>
    <property type="match status" value="1"/>
</dbReference>
<evidence type="ECO:0000313" key="4">
    <source>
        <dbReference type="WBParaSite" id="jg864"/>
    </source>
</evidence>
<feature type="domain" description="RRM" evidence="2">
    <location>
        <begin position="158"/>
        <end position="230"/>
    </location>
</feature>
<dbReference type="InterPro" id="IPR000504">
    <property type="entry name" value="RRM_dom"/>
</dbReference>
<evidence type="ECO:0000259" key="2">
    <source>
        <dbReference type="PROSITE" id="PS50102"/>
    </source>
</evidence>
<evidence type="ECO:0000256" key="1">
    <source>
        <dbReference type="PROSITE-ProRule" id="PRU00176"/>
    </source>
</evidence>
<dbReference type="InterPro" id="IPR035979">
    <property type="entry name" value="RBD_domain_sf"/>
</dbReference>
<dbReference type="Gene3D" id="3.30.70.330">
    <property type="match status" value="2"/>
</dbReference>
<dbReference type="AlphaFoldDB" id="A0A915ER90"/>
<name>A0A915ER90_9BILA</name>
<sequence>MLVYSIKCGLLARMSTRGLLYNQVNLLHANRSLSSSTCRVSVFPASSSEINSLRRFHKAVVENVPENATKEMLSDYFSKFGTLISAERVQNVDKPEFHVVFEEHKECIVTSYKSSGDSAWVTFSSKHGLNLALANRPHRVNHKKIKIYPSDKNAARKCCLYFGGLTPATTNQMLYDCFSKFGSVVTVNISHKLDTGYPTLYGYATFSSPNEASKFLFLVRMLLMARRSVL</sequence>
<evidence type="ECO:0000313" key="3">
    <source>
        <dbReference type="Proteomes" id="UP000887574"/>
    </source>
</evidence>
<dbReference type="SUPFAM" id="SSF54928">
    <property type="entry name" value="RNA-binding domain, RBD"/>
    <property type="match status" value="1"/>
</dbReference>
<dbReference type="GO" id="GO:0003723">
    <property type="term" value="F:RNA binding"/>
    <property type="evidence" value="ECO:0007669"/>
    <property type="project" value="UniProtKB-UniRule"/>
</dbReference>
<organism evidence="3 4">
    <name type="scientific">Ditylenchus dipsaci</name>
    <dbReference type="NCBI Taxonomy" id="166011"/>
    <lineage>
        <taxon>Eukaryota</taxon>
        <taxon>Metazoa</taxon>
        <taxon>Ecdysozoa</taxon>
        <taxon>Nematoda</taxon>
        <taxon>Chromadorea</taxon>
        <taxon>Rhabditida</taxon>
        <taxon>Tylenchina</taxon>
        <taxon>Tylenchomorpha</taxon>
        <taxon>Sphaerularioidea</taxon>
        <taxon>Anguinidae</taxon>
        <taxon>Anguininae</taxon>
        <taxon>Ditylenchus</taxon>
    </lineage>
</organism>
<proteinExistence type="predicted"/>
<dbReference type="WBParaSite" id="jg864">
    <property type="protein sequence ID" value="jg864"/>
    <property type="gene ID" value="jg864"/>
</dbReference>